<dbReference type="PANTHER" id="PTHR47027">
    <property type="entry name" value="REVERSE TRANSCRIPTASE DOMAIN-CONTAINING PROTEIN"/>
    <property type="match status" value="1"/>
</dbReference>
<name>A0AA36BCE0_OCTVU</name>
<gene>
    <name evidence="2" type="ORF">OCTVUL_1B003085</name>
</gene>
<evidence type="ECO:0000313" key="3">
    <source>
        <dbReference type="Proteomes" id="UP001162480"/>
    </source>
</evidence>
<accession>A0AA36BCE0</accession>
<evidence type="ECO:0000313" key="2">
    <source>
        <dbReference type="EMBL" id="CAI9731097.1"/>
    </source>
</evidence>
<evidence type="ECO:0000256" key="1">
    <source>
        <dbReference type="SAM" id="MobiDB-lite"/>
    </source>
</evidence>
<proteinExistence type="predicted"/>
<keyword evidence="3" id="KW-1185">Reference proteome</keyword>
<protein>
    <submittedName>
        <fullName evidence="2">Uncharacterized protein</fullName>
    </submittedName>
</protein>
<dbReference type="PANTHER" id="PTHR47027:SF20">
    <property type="entry name" value="REVERSE TRANSCRIPTASE-LIKE PROTEIN WITH RNA-DIRECTED DNA POLYMERASE DOMAIN"/>
    <property type="match status" value="1"/>
</dbReference>
<organism evidence="2 3">
    <name type="scientific">Octopus vulgaris</name>
    <name type="common">Common octopus</name>
    <dbReference type="NCBI Taxonomy" id="6645"/>
    <lineage>
        <taxon>Eukaryota</taxon>
        <taxon>Metazoa</taxon>
        <taxon>Spiralia</taxon>
        <taxon>Lophotrochozoa</taxon>
        <taxon>Mollusca</taxon>
        <taxon>Cephalopoda</taxon>
        <taxon>Coleoidea</taxon>
        <taxon>Octopodiformes</taxon>
        <taxon>Octopoda</taxon>
        <taxon>Incirrata</taxon>
        <taxon>Octopodidae</taxon>
        <taxon>Octopus</taxon>
    </lineage>
</organism>
<dbReference type="EMBL" id="OX597825">
    <property type="protein sequence ID" value="CAI9731097.1"/>
    <property type="molecule type" value="Genomic_DNA"/>
</dbReference>
<feature type="region of interest" description="Disordered" evidence="1">
    <location>
        <begin position="1"/>
        <end position="22"/>
    </location>
</feature>
<reference evidence="2" key="1">
    <citation type="submission" date="2023-08" db="EMBL/GenBank/DDBJ databases">
        <authorList>
            <person name="Alioto T."/>
            <person name="Alioto T."/>
            <person name="Gomez Garrido J."/>
        </authorList>
    </citation>
    <scope>NUCLEOTIDE SEQUENCE</scope>
</reference>
<sequence length="183" mass="21099">METPISYSPVSGEESSPAVTPKIEEAPAKKFAEVAGKKQKKINTDKSNLEKYAACLKKEDTEVFRMAQYVILAQMRWTGHVIRMKDKRLPTRLLYGELNSGKRPQHKPRKRYKDCVKENLKKLDMNKSDWENDALDRNKWIGAVRTGCNAREEKMIQQSELKWACLKGTIGTVINSEHWICIM</sequence>
<feature type="compositionally biased region" description="Polar residues" evidence="1">
    <location>
        <begin position="1"/>
        <end position="18"/>
    </location>
</feature>
<dbReference type="AlphaFoldDB" id="A0AA36BCE0"/>
<dbReference type="Proteomes" id="UP001162480">
    <property type="component" value="Chromosome 12"/>
</dbReference>